<comment type="caution">
    <text evidence="1">The sequence shown here is derived from an EMBL/GenBank/DDBJ whole genome shotgun (WGS) entry which is preliminary data.</text>
</comment>
<proteinExistence type="predicted"/>
<keyword evidence="2" id="KW-1185">Reference proteome</keyword>
<evidence type="ECO:0000313" key="2">
    <source>
        <dbReference type="Proteomes" id="UP001303760"/>
    </source>
</evidence>
<sequence length="64" mass="7163">MAACKHYQTVTYWVCCCCGGWNSFQVVQCINVSCQHAYNPKSPYCTCRIETVKKTAEPNPPPSS</sequence>
<dbReference type="EMBL" id="MU860062">
    <property type="protein sequence ID" value="KAK4239482.1"/>
    <property type="molecule type" value="Genomic_DNA"/>
</dbReference>
<accession>A0AAN7CDY6</accession>
<organism evidence="1 2">
    <name type="scientific">Achaetomium macrosporum</name>
    <dbReference type="NCBI Taxonomy" id="79813"/>
    <lineage>
        <taxon>Eukaryota</taxon>
        <taxon>Fungi</taxon>
        <taxon>Dikarya</taxon>
        <taxon>Ascomycota</taxon>
        <taxon>Pezizomycotina</taxon>
        <taxon>Sordariomycetes</taxon>
        <taxon>Sordariomycetidae</taxon>
        <taxon>Sordariales</taxon>
        <taxon>Chaetomiaceae</taxon>
        <taxon>Achaetomium</taxon>
    </lineage>
</organism>
<evidence type="ECO:0000313" key="1">
    <source>
        <dbReference type="EMBL" id="KAK4239482.1"/>
    </source>
</evidence>
<gene>
    <name evidence="1" type="ORF">C8A03DRAFT_32434</name>
</gene>
<protein>
    <submittedName>
        <fullName evidence="1">Uncharacterized protein</fullName>
    </submittedName>
</protein>
<dbReference type="Proteomes" id="UP001303760">
    <property type="component" value="Unassembled WGS sequence"/>
</dbReference>
<dbReference type="AlphaFoldDB" id="A0AAN7CDY6"/>
<reference evidence="1" key="2">
    <citation type="submission" date="2023-05" db="EMBL/GenBank/DDBJ databases">
        <authorList>
            <consortium name="Lawrence Berkeley National Laboratory"/>
            <person name="Steindorff A."/>
            <person name="Hensen N."/>
            <person name="Bonometti L."/>
            <person name="Westerberg I."/>
            <person name="Brannstrom I.O."/>
            <person name="Guillou S."/>
            <person name="Cros-Aarteil S."/>
            <person name="Calhoun S."/>
            <person name="Haridas S."/>
            <person name="Kuo A."/>
            <person name="Mondo S."/>
            <person name="Pangilinan J."/>
            <person name="Riley R."/>
            <person name="Labutti K."/>
            <person name="Andreopoulos B."/>
            <person name="Lipzen A."/>
            <person name="Chen C."/>
            <person name="Yanf M."/>
            <person name="Daum C."/>
            <person name="Ng V."/>
            <person name="Clum A."/>
            <person name="Ohm R."/>
            <person name="Martin F."/>
            <person name="Silar P."/>
            <person name="Natvig D."/>
            <person name="Lalanne C."/>
            <person name="Gautier V."/>
            <person name="Ament-Velasquez S.L."/>
            <person name="Kruys A."/>
            <person name="Hutchinson M.I."/>
            <person name="Powell A.J."/>
            <person name="Barry K."/>
            <person name="Miller A.N."/>
            <person name="Grigoriev I.V."/>
            <person name="Debuchy R."/>
            <person name="Gladieux P."/>
            <person name="Thoren M.H."/>
            <person name="Johannesson H."/>
        </authorList>
    </citation>
    <scope>NUCLEOTIDE SEQUENCE</scope>
    <source>
        <strain evidence="1">CBS 532.94</strain>
    </source>
</reference>
<reference evidence="1" key="1">
    <citation type="journal article" date="2023" name="Mol. Phylogenet. Evol.">
        <title>Genome-scale phylogeny and comparative genomics of the fungal order Sordariales.</title>
        <authorList>
            <person name="Hensen N."/>
            <person name="Bonometti L."/>
            <person name="Westerberg I."/>
            <person name="Brannstrom I.O."/>
            <person name="Guillou S."/>
            <person name="Cros-Aarteil S."/>
            <person name="Calhoun S."/>
            <person name="Haridas S."/>
            <person name="Kuo A."/>
            <person name="Mondo S."/>
            <person name="Pangilinan J."/>
            <person name="Riley R."/>
            <person name="LaButti K."/>
            <person name="Andreopoulos B."/>
            <person name="Lipzen A."/>
            <person name="Chen C."/>
            <person name="Yan M."/>
            <person name="Daum C."/>
            <person name="Ng V."/>
            <person name="Clum A."/>
            <person name="Steindorff A."/>
            <person name="Ohm R.A."/>
            <person name="Martin F."/>
            <person name="Silar P."/>
            <person name="Natvig D.O."/>
            <person name="Lalanne C."/>
            <person name="Gautier V."/>
            <person name="Ament-Velasquez S.L."/>
            <person name="Kruys A."/>
            <person name="Hutchinson M.I."/>
            <person name="Powell A.J."/>
            <person name="Barry K."/>
            <person name="Miller A.N."/>
            <person name="Grigoriev I.V."/>
            <person name="Debuchy R."/>
            <person name="Gladieux P."/>
            <person name="Hiltunen Thoren M."/>
            <person name="Johannesson H."/>
        </authorList>
    </citation>
    <scope>NUCLEOTIDE SEQUENCE</scope>
    <source>
        <strain evidence="1">CBS 532.94</strain>
    </source>
</reference>
<name>A0AAN7CDY6_9PEZI</name>